<dbReference type="OrthoDB" id="74400at2759"/>
<dbReference type="Pfam" id="PF04488">
    <property type="entry name" value="Gly_transf_sug"/>
    <property type="match status" value="1"/>
</dbReference>
<dbReference type="Gene3D" id="3.90.550.20">
    <property type="match status" value="1"/>
</dbReference>
<dbReference type="GO" id="GO:0000009">
    <property type="term" value="F:alpha-1,6-mannosyltransferase activity"/>
    <property type="evidence" value="ECO:0007669"/>
    <property type="project" value="InterPro"/>
</dbReference>
<dbReference type="PANTHER" id="PTHR31834:SF1">
    <property type="entry name" value="INITIATION-SPECIFIC ALPHA-1,6-MANNOSYLTRANSFERASE"/>
    <property type="match status" value="1"/>
</dbReference>
<dbReference type="AlphaFoldDB" id="A0A485KW92"/>
<proteinExistence type="predicted"/>
<evidence type="ECO:0000313" key="1">
    <source>
        <dbReference type="EMBL" id="KAF0696558.1"/>
    </source>
</evidence>
<dbReference type="GO" id="GO:0006487">
    <property type="term" value="P:protein N-linked glycosylation"/>
    <property type="evidence" value="ECO:0007669"/>
    <property type="project" value="TreeGrafter"/>
</dbReference>
<protein>
    <submittedName>
        <fullName evidence="2">Aste57867_12680 protein</fullName>
    </submittedName>
</protein>
<evidence type="ECO:0000313" key="3">
    <source>
        <dbReference type="Proteomes" id="UP000332933"/>
    </source>
</evidence>
<dbReference type="EMBL" id="CAADRA010005407">
    <property type="protein sequence ID" value="VFT89530.1"/>
    <property type="molecule type" value="Genomic_DNA"/>
</dbReference>
<sequence length="343" mass="38676">MATEVQYSPLNHGIREGEVASHRRLVLGAGAAALALLLLVDLTQNNSHVRNHANKGAELLQNAIDTNMHYFSSPNNTLDVHRRQVDDDDGCRVQFVFAGTKYNYGQFPTMQSWIRYADSKCPIELIRPNHAIFKQLLPAEKEAFYDSAYLPILQADFMKLLVIYYLGGLVTDLDVEALKPFPREWTGPDTALATCDVVLGIEVQCYDDECAKTMVRKGQIQNWSMWTRRRRSPFVGDLVDYVVAKYKTFPSHDMNVPVQEVFGSGSITDFVRLYGDFGNTTHYEVATNAAGETLQSDFGSVLRIQKQHEEVCIVGPNWTGGRCQGASECMLHHQYEGSWRQGR</sequence>
<dbReference type="Proteomes" id="UP000332933">
    <property type="component" value="Unassembled WGS sequence"/>
</dbReference>
<evidence type="ECO:0000313" key="2">
    <source>
        <dbReference type="EMBL" id="VFT89530.1"/>
    </source>
</evidence>
<dbReference type="InterPro" id="IPR007577">
    <property type="entry name" value="GlycoTrfase_DXD_sugar-bd_CS"/>
</dbReference>
<dbReference type="PANTHER" id="PTHR31834">
    <property type="entry name" value="INITIATION-SPECIFIC ALPHA-1,6-MANNOSYLTRANSFERASE"/>
    <property type="match status" value="1"/>
</dbReference>
<reference evidence="2 3" key="1">
    <citation type="submission" date="2019-03" db="EMBL/GenBank/DDBJ databases">
        <authorList>
            <person name="Gaulin E."/>
            <person name="Dumas B."/>
        </authorList>
    </citation>
    <scope>NUCLEOTIDE SEQUENCE [LARGE SCALE GENOMIC DNA]</scope>
    <source>
        <strain evidence="2">CBS 568.67</strain>
    </source>
</reference>
<reference evidence="1" key="2">
    <citation type="submission" date="2019-06" db="EMBL/GenBank/DDBJ databases">
        <title>Genomics analysis of Aphanomyces spp. identifies a new class of oomycete effector associated with host adaptation.</title>
        <authorList>
            <person name="Gaulin E."/>
        </authorList>
    </citation>
    <scope>NUCLEOTIDE SEQUENCE</scope>
    <source>
        <strain evidence="1">CBS 578.67</strain>
    </source>
</reference>
<keyword evidence="3" id="KW-1185">Reference proteome</keyword>
<name>A0A485KW92_9STRA</name>
<organism evidence="2 3">
    <name type="scientific">Aphanomyces stellatus</name>
    <dbReference type="NCBI Taxonomy" id="120398"/>
    <lineage>
        <taxon>Eukaryota</taxon>
        <taxon>Sar</taxon>
        <taxon>Stramenopiles</taxon>
        <taxon>Oomycota</taxon>
        <taxon>Saprolegniomycetes</taxon>
        <taxon>Saprolegniales</taxon>
        <taxon>Verrucalvaceae</taxon>
        <taxon>Aphanomyces</taxon>
    </lineage>
</organism>
<dbReference type="EMBL" id="VJMH01005386">
    <property type="protein sequence ID" value="KAF0696558.1"/>
    <property type="molecule type" value="Genomic_DNA"/>
</dbReference>
<gene>
    <name evidence="2" type="primary">Aste57867_12680</name>
    <name evidence="1" type="ORF">As57867_012633</name>
    <name evidence="2" type="ORF">ASTE57867_12680</name>
</gene>
<dbReference type="InterPro" id="IPR039367">
    <property type="entry name" value="Och1-like"/>
</dbReference>
<accession>A0A485KW92</accession>
<dbReference type="GO" id="GO:0000136">
    <property type="term" value="C:mannan polymerase complex"/>
    <property type="evidence" value="ECO:0007669"/>
    <property type="project" value="TreeGrafter"/>
</dbReference>